<dbReference type="PANTHER" id="PTHR22761:SF5">
    <property type="entry name" value="CHARGED MULTIVESICULAR BODY PROTEIN 6"/>
    <property type="match status" value="1"/>
</dbReference>
<keyword evidence="7" id="KW-0175">Coiled coil</keyword>
<evidence type="ECO:0000256" key="8">
    <source>
        <dbReference type="SAM" id="MobiDB-lite"/>
    </source>
</evidence>
<evidence type="ECO:0000313" key="10">
    <source>
        <dbReference type="Proteomes" id="UP000078561"/>
    </source>
</evidence>
<dbReference type="EMBL" id="LT553527">
    <property type="protein sequence ID" value="SAM01331.1"/>
    <property type="molecule type" value="Genomic_DNA"/>
</dbReference>
<keyword evidence="6" id="KW-0472">Membrane</keyword>
<dbReference type="GO" id="GO:0006900">
    <property type="term" value="P:vesicle budding from membrane"/>
    <property type="evidence" value="ECO:0007669"/>
    <property type="project" value="TreeGrafter"/>
</dbReference>
<keyword evidence="5" id="KW-0653">Protein transport</keyword>
<name>A0A163JHF0_ABSGL</name>
<evidence type="ECO:0008006" key="11">
    <source>
        <dbReference type="Google" id="ProtNLM"/>
    </source>
</evidence>
<dbReference type="GO" id="GO:0000815">
    <property type="term" value="C:ESCRT III complex"/>
    <property type="evidence" value="ECO:0007669"/>
    <property type="project" value="TreeGrafter"/>
</dbReference>
<protein>
    <recommendedName>
        <fullName evidence="11">Charged multivesicular body protein 6</fullName>
    </recommendedName>
</protein>
<evidence type="ECO:0000256" key="3">
    <source>
        <dbReference type="ARBA" id="ARBA00022448"/>
    </source>
</evidence>
<organism evidence="9">
    <name type="scientific">Absidia glauca</name>
    <name type="common">Pin mould</name>
    <dbReference type="NCBI Taxonomy" id="4829"/>
    <lineage>
        <taxon>Eukaryota</taxon>
        <taxon>Fungi</taxon>
        <taxon>Fungi incertae sedis</taxon>
        <taxon>Mucoromycota</taxon>
        <taxon>Mucoromycotina</taxon>
        <taxon>Mucoromycetes</taxon>
        <taxon>Mucorales</taxon>
        <taxon>Cunninghamellaceae</taxon>
        <taxon>Absidia</taxon>
    </lineage>
</organism>
<keyword evidence="10" id="KW-1185">Reference proteome</keyword>
<dbReference type="FunCoup" id="A0A163JHF0">
    <property type="interactions" value="455"/>
</dbReference>
<proteinExistence type="inferred from homology"/>
<reference evidence="9" key="1">
    <citation type="submission" date="2016-04" db="EMBL/GenBank/DDBJ databases">
        <authorList>
            <person name="Evans L.H."/>
            <person name="Alamgir A."/>
            <person name="Owens N."/>
            <person name="Weber N.D."/>
            <person name="Virtaneva K."/>
            <person name="Barbian K."/>
            <person name="Babar A."/>
            <person name="Rosenke K."/>
        </authorList>
    </citation>
    <scope>NUCLEOTIDE SEQUENCE [LARGE SCALE GENOMIC DNA]</scope>
    <source>
        <strain evidence="9">CBS 101.48</strain>
    </source>
</reference>
<comment type="similarity">
    <text evidence="2">Belongs to the SNF7 family.</text>
</comment>
<dbReference type="OrthoDB" id="441172at2759"/>
<dbReference type="AlphaFoldDB" id="A0A163JHF0"/>
<accession>A0A163JHF0</accession>
<gene>
    <name evidence="9" type="primary">ABSGL_07072.1 scaffold 8717</name>
</gene>
<comment type="subcellular location">
    <subcellularLocation>
        <location evidence="1">Endosome membrane</location>
    </subcellularLocation>
</comment>
<evidence type="ECO:0000256" key="4">
    <source>
        <dbReference type="ARBA" id="ARBA00022753"/>
    </source>
</evidence>
<sequence length="215" mass="24242">MGAGASKNKITSQDQAILDLKLQRDKLKRYQKKVNVVIDKEIQAAKLALTQNNKKKALLALKKKKYQEQLLEKTEQQLLNLEELTQSIEYALVEKQVMEGLSNGNAVLKEIHNEMSLEDVERLMDDTADAIAYQNQIDDILSEQLSPEDEEEIMNELHQLQLDELDANLPAVPENDLPVSEPSLPNVPTHVPTSPTRQSEPEAAKKERHQAMVAS</sequence>
<evidence type="ECO:0000256" key="5">
    <source>
        <dbReference type="ARBA" id="ARBA00022927"/>
    </source>
</evidence>
<evidence type="ECO:0000256" key="1">
    <source>
        <dbReference type="ARBA" id="ARBA00004608"/>
    </source>
</evidence>
<dbReference type="STRING" id="4829.A0A163JHF0"/>
<evidence type="ECO:0000256" key="7">
    <source>
        <dbReference type="SAM" id="Coils"/>
    </source>
</evidence>
<dbReference type="Proteomes" id="UP000078561">
    <property type="component" value="Unassembled WGS sequence"/>
</dbReference>
<keyword evidence="4" id="KW-0967">Endosome</keyword>
<dbReference type="GO" id="GO:0015031">
    <property type="term" value="P:protein transport"/>
    <property type="evidence" value="ECO:0007669"/>
    <property type="project" value="UniProtKB-KW"/>
</dbReference>
<dbReference type="OMA" id="RAKQPAM"/>
<dbReference type="Pfam" id="PF03357">
    <property type="entry name" value="Snf7"/>
    <property type="match status" value="1"/>
</dbReference>
<dbReference type="GO" id="GO:0005771">
    <property type="term" value="C:multivesicular body"/>
    <property type="evidence" value="ECO:0007669"/>
    <property type="project" value="TreeGrafter"/>
</dbReference>
<dbReference type="PANTHER" id="PTHR22761">
    <property type="entry name" value="CHARGED MULTIVESICULAR BODY PROTEIN"/>
    <property type="match status" value="1"/>
</dbReference>
<dbReference type="Gene3D" id="1.10.287.1060">
    <property type="entry name" value="ESAT-6-like"/>
    <property type="match status" value="1"/>
</dbReference>
<dbReference type="GO" id="GO:0032511">
    <property type="term" value="P:late endosome to vacuole transport via multivesicular body sorting pathway"/>
    <property type="evidence" value="ECO:0007669"/>
    <property type="project" value="TreeGrafter"/>
</dbReference>
<evidence type="ECO:0000313" key="9">
    <source>
        <dbReference type="EMBL" id="SAM01331.1"/>
    </source>
</evidence>
<keyword evidence="3" id="KW-0813">Transport</keyword>
<evidence type="ECO:0000256" key="2">
    <source>
        <dbReference type="ARBA" id="ARBA00006190"/>
    </source>
</evidence>
<feature type="region of interest" description="Disordered" evidence="8">
    <location>
        <begin position="168"/>
        <end position="215"/>
    </location>
</feature>
<feature type="coiled-coil region" evidence="7">
    <location>
        <begin position="64"/>
        <end position="91"/>
    </location>
</feature>
<dbReference type="InterPro" id="IPR005024">
    <property type="entry name" value="Snf7_fam"/>
</dbReference>
<dbReference type="InParanoid" id="A0A163JHF0"/>
<evidence type="ECO:0000256" key="6">
    <source>
        <dbReference type="ARBA" id="ARBA00023136"/>
    </source>
</evidence>